<sequence length="449" mass="51688">MTNITNQSFTKPGNRVKNDNVGSGSIGFLYKSSKSFVSLISKSDNFIYIALLLLAFEFILNKLIIDNVSYTEIDWSTYMQQIELFVNGERDYGKLEGSTGPVVYPAGFIYVYSILYQLTNQGKDILRAQYIFAGLYILVTAIVFAIYKRSVYESQAHPALFKQIPSFLIVFLCVSKRIHSIFALRLFNDTISMLLFYVSLYLFIRHRWSFGCLFFSLAVSVKMNLLLFAPSLLLLLLMTFGILRTIPKLMICAAVQVLVAVPFLQENVANYLIRSFEFSRQFMYKWTVNWRFVPEDIFLSKPWALGLLSLHLAFLCLFIFTKWCKKDGGIVKCIQRGNANKNPALLSTNFILTVMFTGNLIGITFSRSLHYQFYLWYFHSLPYLLWISNLPNPIKLIVFVMTEFSWNVYPSSNFSSFILFFFNLLLIVSLYKSNVPSSTTKIVSNKKSA</sequence>
<dbReference type="Pfam" id="PF05208">
    <property type="entry name" value="ALG3"/>
    <property type="match status" value="1"/>
</dbReference>
<evidence type="ECO:0000313" key="12">
    <source>
        <dbReference type="EMBL" id="KAF2077475.1"/>
    </source>
</evidence>
<dbReference type="GO" id="GO:0005789">
    <property type="term" value="C:endoplasmic reticulum membrane"/>
    <property type="evidence" value="ECO:0007669"/>
    <property type="project" value="UniProtKB-SubCell"/>
</dbReference>
<comment type="caution">
    <text evidence="12">The sequence shown here is derived from an EMBL/GenBank/DDBJ whole genome shotgun (WGS) entry which is preliminary data.</text>
</comment>
<feature type="transmembrane region" description="Helical" evidence="11">
    <location>
        <begin position="303"/>
        <end position="323"/>
    </location>
</feature>
<dbReference type="EMBL" id="AJWJ01000028">
    <property type="protein sequence ID" value="KAF2077475.1"/>
    <property type="molecule type" value="Genomic_DNA"/>
</dbReference>
<gene>
    <name evidence="12" type="ORF">CYY_001248</name>
</gene>
<proteinExistence type="predicted"/>
<feature type="transmembrane region" description="Helical" evidence="11">
    <location>
        <begin position="344"/>
        <end position="363"/>
    </location>
</feature>
<comment type="subcellular location">
    <subcellularLocation>
        <location evidence="1">Endoplasmic reticulum membrane</location>
        <topology evidence="1">Multi-pass membrane protein</topology>
    </subcellularLocation>
</comment>
<dbReference type="InterPro" id="IPR007873">
    <property type="entry name" value="Glycosyltransferase_ALG3"/>
</dbReference>
<evidence type="ECO:0000256" key="4">
    <source>
        <dbReference type="ARBA" id="ARBA00022676"/>
    </source>
</evidence>
<evidence type="ECO:0000256" key="8">
    <source>
        <dbReference type="ARBA" id="ARBA00022989"/>
    </source>
</evidence>
<keyword evidence="5" id="KW-0808">Transferase</keyword>
<reference evidence="12" key="1">
    <citation type="submission" date="2020-01" db="EMBL/GenBank/DDBJ databases">
        <title>Development of genomics and gene disruption for Polysphondylium violaceum indicates a role for the polyketide synthase stlB in stalk morphogenesis.</title>
        <authorList>
            <person name="Narita B."/>
            <person name="Kawabe Y."/>
            <person name="Kin K."/>
            <person name="Saito T."/>
            <person name="Gibbs R."/>
            <person name="Kuspa A."/>
            <person name="Muzny D."/>
            <person name="Queller D."/>
            <person name="Richards S."/>
            <person name="Strassman J."/>
            <person name="Sucgang R."/>
            <person name="Worley K."/>
            <person name="Schaap P."/>
        </authorList>
    </citation>
    <scope>NUCLEOTIDE SEQUENCE</scope>
    <source>
        <strain evidence="12">QSvi11</strain>
    </source>
</reference>
<dbReference type="GO" id="GO:0052925">
    <property type="term" value="F:dol-P-Man:Man(5)GlcNAc(2)-PP-Dol alpha-1,3-mannosyltransferase activity"/>
    <property type="evidence" value="ECO:0007669"/>
    <property type="project" value="UniProtKB-EC"/>
</dbReference>
<comment type="catalytic activity">
    <reaction evidence="10">
        <text>an alpha-D-Man-(1-&gt;2)-alpha-D-Man-(1-&gt;2)-alpha-D-Man-(1-&gt;3)-[alpha-D-Man-(1-&gt;6)]-beta-D-Man-(1-&gt;4)-beta-D-GlcNAc-(1-&gt;4)-alpha-D-GlcNAc-diphospho-di-trans,poly-cis-dolichol + a di-trans,poly-cis-dolichyl beta-D-mannosyl phosphate = an alpha-D-Man-(1-&gt;2)-alpha-D-Man-(1-&gt;2)-alpha-D-Man-(1-&gt;3)-[alpha-D-Man-(1-&gt;3)-alpha-D-Man-(1-&gt;6)]-beta-D-Man-(1-&gt;4)-beta-D-GlcNAc-(1-&gt;4)-alpha-D-GlcNAc-diphospho-di-trans,poly-cis-dolichol + a di-trans,poly-cis-dolichyl phosphate + H(+)</text>
        <dbReference type="Rhea" id="RHEA:29527"/>
        <dbReference type="Rhea" id="RHEA-COMP:19498"/>
        <dbReference type="Rhea" id="RHEA-COMP:19501"/>
        <dbReference type="Rhea" id="RHEA-COMP:19516"/>
        <dbReference type="Rhea" id="RHEA-COMP:19517"/>
        <dbReference type="ChEBI" id="CHEBI:15378"/>
        <dbReference type="ChEBI" id="CHEBI:57683"/>
        <dbReference type="ChEBI" id="CHEBI:58211"/>
        <dbReference type="ChEBI" id="CHEBI:132515"/>
        <dbReference type="ChEBI" id="CHEBI:132516"/>
        <dbReference type="EC" id="2.4.1.258"/>
    </reaction>
    <physiologicalReaction direction="left-to-right" evidence="10">
        <dbReference type="Rhea" id="RHEA:29528"/>
    </physiologicalReaction>
</comment>
<feature type="transmembrane region" description="Helical" evidence="11">
    <location>
        <begin position="102"/>
        <end position="118"/>
    </location>
</feature>
<feature type="transmembrane region" description="Helical" evidence="11">
    <location>
        <begin position="46"/>
        <end position="65"/>
    </location>
</feature>
<keyword evidence="4" id="KW-0328">Glycosyltransferase</keyword>
<evidence type="ECO:0000256" key="7">
    <source>
        <dbReference type="ARBA" id="ARBA00022824"/>
    </source>
</evidence>
<evidence type="ECO:0000313" key="13">
    <source>
        <dbReference type="Proteomes" id="UP000695562"/>
    </source>
</evidence>
<name>A0A8J4V1T6_9MYCE</name>
<comment type="pathway">
    <text evidence="2">Protein modification; protein glycosylation.</text>
</comment>
<keyword evidence="9 11" id="KW-0472">Membrane</keyword>
<keyword evidence="7" id="KW-0256">Endoplasmic reticulum</keyword>
<protein>
    <recommendedName>
        <fullName evidence="3">dolichyl-P-Man:Man5GlcNAc2-PP-dolichol alpha-1,3-mannosyltransferase</fullName>
        <ecNumber evidence="3">2.4.1.258</ecNumber>
    </recommendedName>
</protein>
<accession>A0A8J4V1T6</accession>
<evidence type="ECO:0000256" key="2">
    <source>
        <dbReference type="ARBA" id="ARBA00004922"/>
    </source>
</evidence>
<feature type="transmembrane region" description="Helical" evidence="11">
    <location>
        <begin position="186"/>
        <end position="204"/>
    </location>
</feature>
<dbReference type="EC" id="2.4.1.258" evidence="3"/>
<dbReference type="OrthoDB" id="20028at2759"/>
<evidence type="ECO:0000256" key="9">
    <source>
        <dbReference type="ARBA" id="ARBA00023136"/>
    </source>
</evidence>
<dbReference type="PANTHER" id="PTHR12646:SF0">
    <property type="entry name" value="DOL-P-MAN:MAN(5)GLCNAC(2)-PP-DOL ALPHA-1,3-MANNOSYLTRANSFERASE"/>
    <property type="match status" value="1"/>
</dbReference>
<evidence type="ECO:0000256" key="10">
    <source>
        <dbReference type="ARBA" id="ARBA00049506"/>
    </source>
</evidence>
<evidence type="ECO:0000256" key="11">
    <source>
        <dbReference type="SAM" id="Phobius"/>
    </source>
</evidence>
<dbReference type="AlphaFoldDB" id="A0A8J4V1T6"/>
<dbReference type="PANTHER" id="PTHR12646">
    <property type="entry name" value="NOT56 - RELATED"/>
    <property type="match status" value="1"/>
</dbReference>
<evidence type="ECO:0000256" key="3">
    <source>
        <dbReference type="ARBA" id="ARBA00011964"/>
    </source>
</evidence>
<feature type="transmembrane region" description="Helical" evidence="11">
    <location>
        <begin position="224"/>
        <end position="243"/>
    </location>
</feature>
<evidence type="ECO:0000256" key="6">
    <source>
        <dbReference type="ARBA" id="ARBA00022692"/>
    </source>
</evidence>
<evidence type="ECO:0000256" key="1">
    <source>
        <dbReference type="ARBA" id="ARBA00004477"/>
    </source>
</evidence>
<organism evidence="12 13">
    <name type="scientific">Polysphondylium violaceum</name>
    <dbReference type="NCBI Taxonomy" id="133409"/>
    <lineage>
        <taxon>Eukaryota</taxon>
        <taxon>Amoebozoa</taxon>
        <taxon>Evosea</taxon>
        <taxon>Eumycetozoa</taxon>
        <taxon>Dictyostelia</taxon>
        <taxon>Dictyosteliales</taxon>
        <taxon>Dictyosteliaceae</taxon>
        <taxon>Polysphondylium</taxon>
    </lineage>
</organism>
<keyword evidence="13" id="KW-1185">Reference proteome</keyword>
<feature type="transmembrane region" description="Helical" evidence="11">
    <location>
        <begin position="414"/>
        <end position="431"/>
    </location>
</feature>
<dbReference type="Proteomes" id="UP000695562">
    <property type="component" value="Unassembled WGS sequence"/>
</dbReference>
<keyword evidence="8 11" id="KW-1133">Transmembrane helix</keyword>
<keyword evidence="6 11" id="KW-0812">Transmembrane</keyword>
<feature type="transmembrane region" description="Helical" evidence="11">
    <location>
        <begin position="130"/>
        <end position="147"/>
    </location>
</feature>
<evidence type="ECO:0000256" key="5">
    <source>
        <dbReference type="ARBA" id="ARBA00022679"/>
    </source>
</evidence>